<proteinExistence type="predicted"/>
<name>A0ACA9NGV9_9GLOM</name>
<protein>
    <submittedName>
        <fullName evidence="1">14122_t:CDS:1</fullName>
    </submittedName>
</protein>
<comment type="caution">
    <text evidence="1">The sequence shown here is derived from an EMBL/GenBank/DDBJ whole genome shotgun (WGS) entry which is preliminary data.</text>
</comment>
<gene>
    <name evidence="1" type="ORF">DHETER_LOCUS9558</name>
</gene>
<organism evidence="1 2">
    <name type="scientific">Dentiscutata heterogama</name>
    <dbReference type="NCBI Taxonomy" id="1316150"/>
    <lineage>
        <taxon>Eukaryota</taxon>
        <taxon>Fungi</taxon>
        <taxon>Fungi incertae sedis</taxon>
        <taxon>Mucoromycota</taxon>
        <taxon>Glomeromycotina</taxon>
        <taxon>Glomeromycetes</taxon>
        <taxon>Diversisporales</taxon>
        <taxon>Gigasporaceae</taxon>
        <taxon>Dentiscutata</taxon>
    </lineage>
</organism>
<reference evidence="1" key="1">
    <citation type="submission" date="2021-06" db="EMBL/GenBank/DDBJ databases">
        <authorList>
            <person name="Kallberg Y."/>
            <person name="Tangrot J."/>
            <person name="Rosling A."/>
        </authorList>
    </citation>
    <scope>NUCLEOTIDE SEQUENCE</scope>
    <source>
        <strain evidence="1">IL203A</strain>
    </source>
</reference>
<feature type="non-terminal residue" evidence="1">
    <location>
        <position position="68"/>
    </location>
</feature>
<dbReference type="Proteomes" id="UP000789702">
    <property type="component" value="Unassembled WGS sequence"/>
</dbReference>
<keyword evidence="2" id="KW-1185">Reference proteome</keyword>
<evidence type="ECO:0000313" key="1">
    <source>
        <dbReference type="EMBL" id="CAG8656718.1"/>
    </source>
</evidence>
<accession>A0ACA9NGV9</accession>
<sequence>MPCEVKFYWFTPINLIECPFVVLLCIGEHSHPSPPPKNVPKAIQDRLKTLIETASIYLEHITPRRLIS</sequence>
<evidence type="ECO:0000313" key="2">
    <source>
        <dbReference type="Proteomes" id="UP000789702"/>
    </source>
</evidence>
<dbReference type="EMBL" id="CAJVPU010016986">
    <property type="protein sequence ID" value="CAG8656718.1"/>
    <property type="molecule type" value="Genomic_DNA"/>
</dbReference>